<dbReference type="AlphaFoldDB" id="A0A853I5B7"/>
<accession>A0A853I5B7</accession>
<protein>
    <submittedName>
        <fullName evidence="1">Diguanylate cyclase</fullName>
    </submittedName>
</protein>
<reference evidence="1 2" key="1">
    <citation type="submission" date="2020-07" db="EMBL/GenBank/DDBJ databases">
        <title>Endozoicomonas sp. nov., isolated from sediment.</title>
        <authorList>
            <person name="Gu T."/>
        </authorList>
    </citation>
    <scope>NUCLEOTIDE SEQUENCE [LARGE SCALE GENOMIC DNA]</scope>
    <source>
        <strain evidence="1 2">SM1973</strain>
    </source>
</reference>
<dbReference type="PANTHER" id="PTHR46142:SF3">
    <property type="entry name" value="F18B13.24 PROTEIN"/>
    <property type="match status" value="1"/>
</dbReference>
<proteinExistence type="predicted"/>
<dbReference type="SUPFAM" id="SSF54593">
    <property type="entry name" value="Glyoxalase/Bleomycin resistance protein/Dihydroxybiphenyl dioxygenase"/>
    <property type="match status" value="1"/>
</dbReference>
<dbReference type="EMBL" id="JACCKB010000001">
    <property type="protein sequence ID" value="NYZ64405.1"/>
    <property type="molecule type" value="Genomic_DNA"/>
</dbReference>
<evidence type="ECO:0000313" key="2">
    <source>
        <dbReference type="Proteomes" id="UP000569732"/>
    </source>
</evidence>
<dbReference type="Proteomes" id="UP000569732">
    <property type="component" value="Unassembled WGS sequence"/>
</dbReference>
<dbReference type="RefSeq" id="WP_180566446.1">
    <property type="nucleotide sequence ID" value="NZ_JACCKB010000001.1"/>
</dbReference>
<keyword evidence="2" id="KW-1185">Reference proteome</keyword>
<evidence type="ECO:0000313" key="1">
    <source>
        <dbReference type="EMBL" id="NYZ64405.1"/>
    </source>
</evidence>
<sequence>MLIEHINISGPSELLAELKAFYCELFGLVEGYRPNFSRKGYWLYSADKALIHLTESDKHYGSEKPGYLDHIAFQITGLKEFISKLKKMDIEYTVDHLADIGMTQLFFKDPADIGVEANFLYEIISSKYKQLKNTRVR</sequence>
<dbReference type="Gene3D" id="3.10.180.10">
    <property type="entry name" value="2,3-Dihydroxybiphenyl 1,2-Dioxygenase, domain 1"/>
    <property type="match status" value="1"/>
</dbReference>
<organism evidence="1 2">
    <name type="scientific">Spartinivicinus marinus</name>
    <dbReference type="NCBI Taxonomy" id="2994442"/>
    <lineage>
        <taxon>Bacteria</taxon>
        <taxon>Pseudomonadati</taxon>
        <taxon>Pseudomonadota</taxon>
        <taxon>Gammaproteobacteria</taxon>
        <taxon>Oceanospirillales</taxon>
        <taxon>Zooshikellaceae</taxon>
        <taxon>Spartinivicinus</taxon>
    </lineage>
</organism>
<name>A0A853I5B7_9GAMM</name>
<gene>
    <name evidence="1" type="ORF">H0A36_00195</name>
</gene>
<dbReference type="InterPro" id="IPR029068">
    <property type="entry name" value="Glyas_Bleomycin-R_OHBP_Dase"/>
</dbReference>
<dbReference type="PANTHER" id="PTHR46142">
    <property type="match status" value="1"/>
</dbReference>
<comment type="caution">
    <text evidence="1">The sequence shown here is derived from an EMBL/GenBank/DDBJ whole genome shotgun (WGS) entry which is preliminary data.</text>
</comment>